<reference evidence="3" key="1">
    <citation type="thesis" date="2020" institute="ProQuest LLC" country="789 East Eisenhower Parkway, Ann Arbor, MI, USA">
        <title>Comparative Genomics and Chromosome Evolution.</title>
        <authorList>
            <person name="Mudd A.B."/>
        </authorList>
    </citation>
    <scope>NUCLEOTIDE SEQUENCE</scope>
    <source>
        <strain evidence="3">Female2</strain>
        <tissue evidence="3">Blood</tissue>
    </source>
</reference>
<evidence type="ECO:0008006" key="5">
    <source>
        <dbReference type="Google" id="ProtNLM"/>
    </source>
</evidence>
<dbReference type="Gene3D" id="1.20.58.1520">
    <property type="match status" value="1"/>
</dbReference>
<dbReference type="PANTHER" id="PTHR19321:SF6">
    <property type="entry name" value="PROTEIN REGULATOR OF CYTOKINESIS 1"/>
    <property type="match status" value="1"/>
</dbReference>
<dbReference type="InterPro" id="IPR007145">
    <property type="entry name" value="MAP65_Ase1_PRC1"/>
</dbReference>
<accession>A0A8T2KEI9</accession>
<dbReference type="GO" id="GO:0051256">
    <property type="term" value="P:mitotic spindle midzone assembly"/>
    <property type="evidence" value="ECO:0007669"/>
    <property type="project" value="TreeGrafter"/>
</dbReference>
<gene>
    <name evidence="3" type="ORF">GDO86_000804</name>
</gene>
<dbReference type="Pfam" id="PF03999">
    <property type="entry name" value="MAP65_ASE1"/>
    <property type="match status" value="1"/>
</dbReference>
<evidence type="ECO:0000313" key="4">
    <source>
        <dbReference type="Proteomes" id="UP000812440"/>
    </source>
</evidence>
<feature type="coiled-coil region" evidence="1">
    <location>
        <begin position="219"/>
        <end position="246"/>
    </location>
</feature>
<feature type="compositionally biased region" description="Polar residues" evidence="2">
    <location>
        <begin position="476"/>
        <end position="497"/>
    </location>
</feature>
<evidence type="ECO:0000313" key="3">
    <source>
        <dbReference type="EMBL" id="KAG8454294.1"/>
    </source>
</evidence>
<dbReference type="PANTHER" id="PTHR19321">
    <property type="entry name" value="PROTEIN REGULATOR OF CYTOKINESIS 1 PRC1-RELATED"/>
    <property type="match status" value="1"/>
</dbReference>
<keyword evidence="1" id="KW-0175">Coiled coil</keyword>
<dbReference type="AlphaFoldDB" id="A0A8T2KEI9"/>
<keyword evidence="4" id="KW-1185">Reference proteome</keyword>
<dbReference type="GO" id="GO:1990023">
    <property type="term" value="C:mitotic spindle midzone"/>
    <property type="evidence" value="ECO:0007669"/>
    <property type="project" value="TreeGrafter"/>
</dbReference>
<protein>
    <recommendedName>
        <fullName evidence="5">Protein regulator of cytokinesis 1</fullName>
    </recommendedName>
</protein>
<feature type="compositionally biased region" description="Low complexity" evidence="2">
    <location>
        <begin position="498"/>
        <end position="515"/>
    </location>
</feature>
<feature type="compositionally biased region" description="Basic and acidic residues" evidence="2">
    <location>
        <begin position="444"/>
        <end position="463"/>
    </location>
</feature>
<proteinExistence type="predicted"/>
<name>A0A8T2KEI9_9PIPI</name>
<dbReference type="GO" id="GO:0008017">
    <property type="term" value="F:microtubule binding"/>
    <property type="evidence" value="ECO:0007669"/>
    <property type="project" value="InterPro"/>
</dbReference>
<dbReference type="GO" id="GO:0005737">
    <property type="term" value="C:cytoplasm"/>
    <property type="evidence" value="ECO:0007669"/>
    <property type="project" value="TreeGrafter"/>
</dbReference>
<evidence type="ECO:0000256" key="2">
    <source>
        <dbReference type="SAM" id="MobiDB-lite"/>
    </source>
</evidence>
<evidence type="ECO:0000256" key="1">
    <source>
        <dbReference type="SAM" id="Coils"/>
    </source>
</evidence>
<dbReference type="EMBL" id="JAACNH010000001">
    <property type="protein sequence ID" value="KAG8454294.1"/>
    <property type="molecule type" value="Genomic_DNA"/>
</dbReference>
<sequence>MPRGTRKSEVLAGSLISSMNHALARLMDIWDGLGIKEEMRLSRMEEFKKHIEALFNRMIREEVEMKDRIERSIQISTKQLKTLCHELAIEEYTVDENMTVLQTERDLRVRLEIVLKEKNERLEELKKLQEQDVALCNDLCVTPYYIPTGSIPSRQQIEELKEHIIIQTKEKKTRLLVFSTLRAEIRQCLNEMGRQPENPFEKDAICEDEEAFFLTAENIKALKVLKEQLEMKKESLLSSLSSLKERVQVLWNRLLISPEEREMCQKVPQYPIAEAISLWENELLRLEYLKKANLKEVVLKIREELEMYWDKCLYSTEQRNAFTPYYNDDFTEELLSRHDEEVARMRLQYEKCKEMLDAVNKWETSWGQFVILEKKATDPNRFSNRGGTLLKEEKERVKLQKLLTKLEEELKSRVEAWEMEQGHPFFLKGQRFMDYVASQWEMHRRQKEREKQERNLKKEEHTPFKTPIKRPAGSCIQGTPNNKTRKINGTTNSVMSRTNVSNYSTASSSSSQTLNGKVPLPTIKTPLKSRETPMRTPLQDSNKQTPGFSVQPGSYSEFKEEITKKSTQNTEAIFNSTVNENL</sequence>
<dbReference type="OrthoDB" id="642895at2759"/>
<feature type="region of interest" description="Disordered" evidence="2">
    <location>
        <begin position="444"/>
        <end position="567"/>
    </location>
</feature>
<organism evidence="3 4">
    <name type="scientific">Hymenochirus boettgeri</name>
    <name type="common">Congo dwarf clawed frog</name>
    <dbReference type="NCBI Taxonomy" id="247094"/>
    <lineage>
        <taxon>Eukaryota</taxon>
        <taxon>Metazoa</taxon>
        <taxon>Chordata</taxon>
        <taxon>Craniata</taxon>
        <taxon>Vertebrata</taxon>
        <taxon>Euteleostomi</taxon>
        <taxon>Amphibia</taxon>
        <taxon>Batrachia</taxon>
        <taxon>Anura</taxon>
        <taxon>Pipoidea</taxon>
        <taxon>Pipidae</taxon>
        <taxon>Pipinae</taxon>
        <taxon>Hymenochirus</taxon>
    </lineage>
</organism>
<dbReference type="Proteomes" id="UP000812440">
    <property type="component" value="Chromosome 1"/>
</dbReference>
<feature type="compositionally biased region" description="Polar residues" evidence="2">
    <location>
        <begin position="538"/>
        <end position="554"/>
    </location>
</feature>
<comment type="caution">
    <text evidence="3">The sequence shown here is derived from an EMBL/GenBank/DDBJ whole genome shotgun (WGS) entry which is preliminary data.</text>
</comment>